<dbReference type="Pfam" id="PF17039">
    <property type="entry name" value="Glyco_tran_10_N"/>
    <property type="match status" value="1"/>
</dbReference>
<evidence type="ECO:0000313" key="15">
    <source>
        <dbReference type="EMBL" id="OWF53024.1"/>
    </source>
</evidence>
<dbReference type="EC" id="2.4.1.-" evidence="12"/>
<dbReference type="UniPathway" id="UPA00378"/>
<comment type="similarity">
    <text evidence="3 12">Belongs to the glycosyltransferase 10 family.</text>
</comment>
<dbReference type="InterPro" id="IPR001503">
    <property type="entry name" value="Glyco_trans_10"/>
</dbReference>
<evidence type="ECO:0000313" key="16">
    <source>
        <dbReference type="Proteomes" id="UP000242188"/>
    </source>
</evidence>
<keyword evidence="9 12" id="KW-0333">Golgi apparatus</keyword>
<dbReference type="GO" id="GO:0000139">
    <property type="term" value="C:Golgi membrane"/>
    <property type="evidence" value="ECO:0007669"/>
    <property type="project" value="UniProtKB-SubCell"/>
</dbReference>
<name>A0A210QWD1_MIZYE</name>
<dbReference type="PANTHER" id="PTHR48438:SF1">
    <property type="entry name" value="ALPHA-(1,3)-FUCOSYLTRANSFERASE C-RELATED"/>
    <property type="match status" value="1"/>
</dbReference>
<dbReference type="Pfam" id="PF00852">
    <property type="entry name" value="Glyco_transf_10"/>
    <property type="match status" value="1"/>
</dbReference>
<accession>A0A210QWD1</accession>
<comment type="caution">
    <text evidence="15">The sequence shown here is derived from an EMBL/GenBank/DDBJ whole genome shotgun (WGS) entry which is preliminary data.</text>
</comment>
<dbReference type="EMBL" id="NEDP02001538">
    <property type="protein sequence ID" value="OWF53024.1"/>
    <property type="molecule type" value="Genomic_DNA"/>
</dbReference>
<dbReference type="AlphaFoldDB" id="A0A210QWD1"/>
<evidence type="ECO:0000256" key="3">
    <source>
        <dbReference type="ARBA" id="ARBA00008919"/>
    </source>
</evidence>
<dbReference type="SUPFAM" id="SSF53756">
    <property type="entry name" value="UDP-Glycosyltransferase/glycogen phosphorylase"/>
    <property type="match status" value="1"/>
</dbReference>
<keyword evidence="4 12" id="KW-0328">Glycosyltransferase</keyword>
<protein>
    <recommendedName>
        <fullName evidence="12">Fucosyltransferase</fullName>
        <ecNumber evidence="12">2.4.1.-</ecNumber>
    </recommendedName>
</protein>
<sequence>MLLYLYEETDLPNFTWDPPNLKQAQENIEAHYYNKPSSVSLQAFSRCPDRCSMTHGKYSYKYKKIVIFHGPDLYWTPPRKYPGQHWIMQAMKPPTYFANNLIYWTRVFNWTFMHRRDSDVFTPYGSYAPIMSKSDKVTTTFDWDAKDMMAAWFVSRCNVQSRRQEYVRLLQRDVSVHIYGTCGDMSCPRSIHHNCLNQLQSHYKFYLAFENRLCADYLTEKVSKLLQDGIDGIPVVRGTGDLYKMHLPPGSYINVHDYTIKGLAQKMQYISQNRTEFEKYFFLAETLLRGENRSVLL</sequence>
<gene>
    <name evidence="15" type="ORF">KP79_PYT22400</name>
</gene>
<dbReference type="OrthoDB" id="8057859at2759"/>
<keyword evidence="5 12" id="KW-0808">Transferase</keyword>
<evidence type="ECO:0000256" key="8">
    <source>
        <dbReference type="ARBA" id="ARBA00022989"/>
    </source>
</evidence>
<reference evidence="15 16" key="1">
    <citation type="journal article" date="2017" name="Nat. Ecol. Evol.">
        <title>Scallop genome provides insights into evolution of bilaterian karyotype and development.</title>
        <authorList>
            <person name="Wang S."/>
            <person name="Zhang J."/>
            <person name="Jiao W."/>
            <person name="Li J."/>
            <person name="Xun X."/>
            <person name="Sun Y."/>
            <person name="Guo X."/>
            <person name="Huan P."/>
            <person name="Dong B."/>
            <person name="Zhang L."/>
            <person name="Hu X."/>
            <person name="Sun X."/>
            <person name="Wang J."/>
            <person name="Zhao C."/>
            <person name="Wang Y."/>
            <person name="Wang D."/>
            <person name="Huang X."/>
            <person name="Wang R."/>
            <person name="Lv J."/>
            <person name="Li Y."/>
            <person name="Zhang Z."/>
            <person name="Liu B."/>
            <person name="Lu W."/>
            <person name="Hui Y."/>
            <person name="Liang J."/>
            <person name="Zhou Z."/>
            <person name="Hou R."/>
            <person name="Li X."/>
            <person name="Liu Y."/>
            <person name="Li H."/>
            <person name="Ning X."/>
            <person name="Lin Y."/>
            <person name="Zhao L."/>
            <person name="Xing Q."/>
            <person name="Dou J."/>
            <person name="Li Y."/>
            <person name="Mao J."/>
            <person name="Guo H."/>
            <person name="Dou H."/>
            <person name="Li T."/>
            <person name="Mu C."/>
            <person name="Jiang W."/>
            <person name="Fu Q."/>
            <person name="Fu X."/>
            <person name="Miao Y."/>
            <person name="Liu J."/>
            <person name="Yu Q."/>
            <person name="Li R."/>
            <person name="Liao H."/>
            <person name="Li X."/>
            <person name="Kong Y."/>
            <person name="Jiang Z."/>
            <person name="Chourrout D."/>
            <person name="Li R."/>
            <person name="Bao Z."/>
        </authorList>
    </citation>
    <scope>NUCLEOTIDE SEQUENCE [LARGE SCALE GENOMIC DNA]</scope>
    <source>
        <strain evidence="15 16">PY_sf001</strain>
    </source>
</reference>
<evidence type="ECO:0000256" key="10">
    <source>
        <dbReference type="ARBA" id="ARBA00023136"/>
    </source>
</evidence>
<dbReference type="GO" id="GO:0032580">
    <property type="term" value="C:Golgi cisterna membrane"/>
    <property type="evidence" value="ECO:0007669"/>
    <property type="project" value="UniProtKB-SubCell"/>
</dbReference>
<evidence type="ECO:0000256" key="1">
    <source>
        <dbReference type="ARBA" id="ARBA00004323"/>
    </source>
</evidence>
<evidence type="ECO:0000256" key="5">
    <source>
        <dbReference type="ARBA" id="ARBA00022679"/>
    </source>
</evidence>
<evidence type="ECO:0000256" key="4">
    <source>
        <dbReference type="ARBA" id="ARBA00022676"/>
    </source>
</evidence>
<comment type="subcellular location">
    <subcellularLocation>
        <location evidence="1">Golgi apparatus membrane</location>
        <topology evidence="1">Single-pass type II membrane protein</topology>
    </subcellularLocation>
    <subcellularLocation>
        <location evidence="12">Golgi apparatus</location>
        <location evidence="12">Golgi stack membrane</location>
        <topology evidence="12">Single-pass type II membrane protein</topology>
    </subcellularLocation>
</comment>
<keyword evidence="7" id="KW-0735">Signal-anchor</keyword>
<keyword evidence="11" id="KW-0325">Glycoprotein</keyword>
<dbReference type="InterPro" id="IPR055270">
    <property type="entry name" value="Glyco_tran_10_C"/>
</dbReference>
<evidence type="ECO:0000256" key="11">
    <source>
        <dbReference type="ARBA" id="ARBA00023180"/>
    </source>
</evidence>
<comment type="pathway">
    <text evidence="2">Protein modification; protein glycosylation.</text>
</comment>
<keyword evidence="10" id="KW-0472">Membrane</keyword>
<feature type="domain" description="Fucosyltransferase N-terminal" evidence="14">
    <location>
        <begin position="43"/>
        <end position="125"/>
    </location>
</feature>
<keyword evidence="8" id="KW-1133">Transmembrane helix</keyword>
<dbReference type="PANTHER" id="PTHR48438">
    <property type="entry name" value="ALPHA-(1,3)-FUCOSYLTRANSFERASE C-RELATED"/>
    <property type="match status" value="1"/>
</dbReference>
<keyword evidence="16" id="KW-1185">Reference proteome</keyword>
<dbReference type="Proteomes" id="UP000242188">
    <property type="component" value="Unassembled WGS sequence"/>
</dbReference>
<dbReference type="InterPro" id="IPR031481">
    <property type="entry name" value="Glyco_tran_10_N"/>
</dbReference>
<proteinExistence type="inferred from homology"/>
<evidence type="ECO:0000256" key="9">
    <source>
        <dbReference type="ARBA" id="ARBA00023034"/>
    </source>
</evidence>
<dbReference type="GO" id="GO:0008417">
    <property type="term" value="F:fucosyltransferase activity"/>
    <property type="evidence" value="ECO:0007669"/>
    <property type="project" value="InterPro"/>
</dbReference>
<evidence type="ECO:0000259" key="14">
    <source>
        <dbReference type="Pfam" id="PF17039"/>
    </source>
</evidence>
<keyword evidence="6 12" id="KW-0812">Transmembrane</keyword>
<dbReference type="InterPro" id="IPR038577">
    <property type="entry name" value="GT10-like_C_sf"/>
</dbReference>
<evidence type="ECO:0000259" key="13">
    <source>
        <dbReference type="Pfam" id="PF00852"/>
    </source>
</evidence>
<organism evidence="15 16">
    <name type="scientific">Mizuhopecten yessoensis</name>
    <name type="common">Japanese scallop</name>
    <name type="synonym">Patinopecten yessoensis</name>
    <dbReference type="NCBI Taxonomy" id="6573"/>
    <lineage>
        <taxon>Eukaryota</taxon>
        <taxon>Metazoa</taxon>
        <taxon>Spiralia</taxon>
        <taxon>Lophotrochozoa</taxon>
        <taxon>Mollusca</taxon>
        <taxon>Bivalvia</taxon>
        <taxon>Autobranchia</taxon>
        <taxon>Pteriomorphia</taxon>
        <taxon>Pectinida</taxon>
        <taxon>Pectinoidea</taxon>
        <taxon>Pectinidae</taxon>
        <taxon>Mizuhopecten</taxon>
    </lineage>
</organism>
<evidence type="ECO:0000256" key="12">
    <source>
        <dbReference type="RuleBase" id="RU003832"/>
    </source>
</evidence>
<evidence type="ECO:0000256" key="2">
    <source>
        <dbReference type="ARBA" id="ARBA00004922"/>
    </source>
</evidence>
<evidence type="ECO:0000256" key="6">
    <source>
        <dbReference type="ARBA" id="ARBA00022692"/>
    </source>
</evidence>
<feature type="domain" description="Fucosyltransferase C-terminal" evidence="13">
    <location>
        <begin position="143"/>
        <end position="281"/>
    </location>
</feature>
<dbReference type="Gene3D" id="3.40.50.11660">
    <property type="entry name" value="Glycosyl transferase family 10, C-terminal domain"/>
    <property type="match status" value="1"/>
</dbReference>
<evidence type="ECO:0000256" key="7">
    <source>
        <dbReference type="ARBA" id="ARBA00022968"/>
    </source>
</evidence>